<organism evidence="2 3">
    <name type="scientific">Rubellicoccus peritrichatus</name>
    <dbReference type="NCBI Taxonomy" id="3080537"/>
    <lineage>
        <taxon>Bacteria</taxon>
        <taxon>Pseudomonadati</taxon>
        <taxon>Verrucomicrobiota</taxon>
        <taxon>Opitutia</taxon>
        <taxon>Puniceicoccales</taxon>
        <taxon>Cerasicoccaceae</taxon>
        <taxon>Rubellicoccus</taxon>
    </lineage>
</organism>
<name>A0AAQ3LBR6_9BACT</name>
<sequence>MTYLENITVNTENLNLLMLPPAWETPPTIVYRMESEVSESVTGVEHRRKQRLTPRMTLRYDSVVSSSDAQTLRGFLGSMDSTRTIIPFWPDWMDAGTWNNRIHDSQISVGWNDDYDFENVQVNSSNGLPPGFNKAPCLVGRLDRPDLLALDGETCRVSLRLEEDGDYPVTLRGTAPSAWEWEPDWVEPPTESTRDLLAYERMGRGRKKQVQGTAAIRYEQTAMFTLEREALTSLLAFWFARAGAYEAFDAPAWFTPGEVGTPFSPISFNEIASTGQARFSGDLSVEYIDPDICKVEITLEQVFDDASSGERPDYAFLYKLERGDSVYRLTEWEEDVSTIDGTFTPARITHDEVRTSLDPVQDSTRISVSLDDCPILFKLAQGEHEEPVKVTIYEANLDDTPPITPKVLYLGRLRRPTFIQNVMDAEVSWLGGMLNKSTPAFNLTTTCNYPFLSEGCTRRRPTDMTQAKWKTTGTIHEHGSIRNAVILRSVSTPTLPGSVTIQPTQDDYYLGGWFVCGSGDDKQSRMVIQSEWQGSDLVLWLSRPLLWSVLTEGSTGEAFPGCNGAYSTCRDKFTNDESFGGCPQMPSHLLVQNASSPSRGAGK</sequence>
<proteinExistence type="predicted"/>
<gene>
    <name evidence="2" type="ORF">RZN69_08690</name>
</gene>
<dbReference type="EMBL" id="CP136920">
    <property type="protein sequence ID" value="WOO43169.1"/>
    <property type="molecule type" value="Genomic_DNA"/>
</dbReference>
<evidence type="ECO:0000313" key="3">
    <source>
        <dbReference type="Proteomes" id="UP001304300"/>
    </source>
</evidence>
<keyword evidence="3" id="KW-1185">Reference proteome</keyword>
<feature type="domain" description="Bacteriophage phiJL001 Gp84 C-terminal" evidence="1">
    <location>
        <begin position="508"/>
        <end position="587"/>
    </location>
</feature>
<reference evidence="2 3" key="1">
    <citation type="submission" date="2023-10" db="EMBL/GenBank/DDBJ databases">
        <title>Rubellicoccus peritrichatus gen. nov., sp. nov., isolated from an algae of coral reef tank.</title>
        <authorList>
            <person name="Luo J."/>
        </authorList>
    </citation>
    <scope>NUCLEOTIDE SEQUENCE [LARGE SCALE GENOMIC DNA]</scope>
    <source>
        <strain evidence="2 3">CR14</strain>
    </source>
</reference>
<dbReference type="InterPro" id="IPR018964">
    <property type="entry name" value="Phage_phiJL001_Gp84_C"/>
</dbReference>
<protein>
    <submittedName>
        <fullName evidence="2">Phage BR0599 family protein</fullName>
    </submittedName>
</protein>
<evidence type="ECO:0000313" key="2">
    <source>
        <dbReference type="EMBL" id="WOO43169.1"/>
    </source>
</evidence>
<dbReference type="Proteomes" id="UP001304300">
    <property type="component" value="Chromosome"/>
</dbReference>
<dbReference type="KEGG" id="puo:RZN69_08690"/>
<dbReference type="Pfam" id="PF09356">
    <property type="entry name" value="Phage_BR0599"/>
    <property type="match status" value="1"/>
</dbReference>
<accession>A0AAQ3LBR6</accession>
<dbReference type="AlphaFoldDB" id="A0AAQ3LBR6"/>
<evidence type="ECO:0000259" key="1">
    <source>
        <dbReference type="Pfam" id="PF09356"/>
    </source>
</evidence>
<dbReference type="RefSeq" id="WP_317835710.1">
    <property type="nucleotide sequence ID" value="NZ_CP136920.1"/>
</dbReference>